<organism evidence="1 2">
    <name type="scientific">Leekyejoonella antrihumi</name>
    <dbReference type="NCBI Taxonomy" id="1660198"/>
    <lineage>
        <taxon>Bacteria</taxon>
        <taxon>Bacillati</taxon>
        <taxon>Actinomycetota</taxon>
        <taxon>Actinomycetes</taxon>
        <taxon>Micrococcales</taxon>
        <taxon>Dermacoccaceae</taxon>
        <taxon>Leekyejoonella</taxon>
    </lineage>
</organism>
<evidence type="ECO:0000313" key="2">
    <source>
        <dbReference type="Proteomes" id="UP000320244"/>
    </source>
</evidence>
<reference evidence="1 2" key="1">
    <citation type="submission" date="2019-05" db="EMBL/GenBank/DDBJ databases">
        <authorList>
            <person name="Lee S.D."/>
        </authorList>
    </citation>
    <scope>NUCLEOTIDE SEQUENCE [LARGE SCALE GENOMIC DNA]</scope>
    <source>
        <strain evidence="1 2">C5-26</strain>
    </source>
</reference>
<accession>A0A563E0L4</accession>
<keyword evidence="2" id="KW-1185">Reference proteome</keyword>
<evidence type="ECO:0000313" key="1">
    <source>
        <dbReference type="EMBL" id="TWP36056.1"/>
    </source>
</evidence>
<dbReference type="RefSeq" id="WP_146316898.1">
    <property type="nucleotide sequence ID" value="NZ_VCQV01000014.1"/>
</dbReference>
<gene>
    <name evidence="1" type="ORF">FGL98_11435</name>
</gene>
<proteinExistence type="predicted"/>
<name>A0A563E0L4_9MICO</name>
<comment type="caution">
    <text evidence="1">The sequence shown here is derived from an EMBL/GenBank/DDBJ whole genome shotgun (WGS) entry which is preliminary data.</text>
</comment>
<reference evidence="1 2" key="2">
    <citation type="submission" date="2019-08" db="EMBL/GenBank/DDBJ databases">
        <title>Jejuicoccus antrihumi gen. nov., sp. nov., a new member of the family Dermacoccaceae isolated from a cave.</title>
        <authorList>
            <person name="Schumann P."/>
            <person name="Kim I.S."/>
        </authorList>
    </citation>
    <scope>NUCLEOTIDE SEQUENCE [LARGE SCALE GENOMIC DNA]</scope>
    <source>
        <strain evidence="1 2">C5-26</strain>
    </source>
</reference>
<dbReference type="EMBL" id="VCQV01000014">
    <property type="protein sequence ID" value="TWP36056.1"/>
    <property type="molecule type" value="Genomic_DNA"/>
</dbReference>
<protein>
    <submittedName>
        <fullName evidence="1">Uncharacterized protein</fullName>
    </submittedName>
</protein>
<dbReference type="AlphaFoldDB" id="A0A563E0L4"/>
<sequence>MEGSIGASIKLSANGHTATLYLQPTYLSRGTVRARVTFEDIAATVPASLQNTLVNAVDKRLPST</sequence>
<dbReference type="Proteomes" id="UP000320244">
    <property type="component" value="Unassembled WGS sequence"/>
</dbReference>